<dbReference type="EMBL" id="CAUJNA010003827">
    <property type="protein sequence ID" value="CAJ1410562.1"/>
    <property type="molecule type" value="Genomic_DNA"/>
</dbReference>
<dbReference type="Pfam" id="PF04959">
    <property type="entry name" value="ARS2"/>
    <property type="match status" value="1"/>
</dbReference>
<evidence type="ECO:0000313" key="3">
    <source>
        <dbReference type="EMBL" id="CAJ1410562.1"/>
    </source>
</evidence>
<evidence type="ECO:0000256" key="1">
    <source>
        <dbReference type="PROSITE-ProRule" id="PRU00042"/>
    </source>
</evidence>
<keyword evidence="1" id="KW-0479">Metal-binding</keyword>
<evidence type="ECO:0000313" key="4">
    <source>
        <dbReference type="Proteomes" id="UP001178507"/>
    </source>
</evidence>
<evidence type="ECO:0000259" key="2">
    <source>
        <dbReference type="PROSITE" id="PS50157"/>
    </source>
</evidence>
<keyword evidence="1" id="KW-0862">Zinc</keyword>
<dbReference type="InterPro" id="IPR007042">
    <property type="entry name" value="SERRATE/Ars2_C"/>
</dbReference>
<keyword evidence="1" id="KW-0863">Zinc-finger</keyword>
<feature type="domain" description="C2H2-type" evidence="2">
    <location>
        <begin position="101"/>
        <end position="129"/>
    </location>
</feature>
<accession>A0AA36JRW7</accession>
<reference evidence="3" key="1">
    <citation type="submission" date="2023-08" db="EMBL/GenBank/DDBJ databases">
        <authorList>
            <person name="Chen Y."/>
            <person name="Shah S."/>
            <person name="Dougan E. K."/>
            <person name="Thang M."/>
            <person name="Chan C."/>
        </authorList>
    </citation>
    <scope>NUCLEOTIDE SEQUENCE</scope>
</reference>
<gene>
    <name evidence="3" type="ORF">EVOR1521_LOCUS31363</name>
</gene>
<sequence length="163" mass="18554">MGLVVDFAGEQLHAHEGTLSNSRATSVQPFFQSLQHQDVVMTLYSFRVEAPGWSDLCDFSREASRRRSAELSSRAESEGAEAENSEAWCEPFIQGVAGAKFRCMLCSKLFRGPEFVKMHLEAKHKEEAKRIMQDKYFDCDVSREDAMPIHHAMGTQKFEMDRV</sequence>
<name>A0AA36JRW7_9DINO</name>
<dbReference type="PROSITE" id="PS50157">
    <property type="entry name" value="ZINC_FINGER_C2H2_2"/>
    <property type="match status" value="1"/>
</dbReference>
<proteinExistence type="predicted"/>
<dbReference type="AlphaFoldDB" id="A0AA36JRW7"/>
<dbReference type="PROSITE" id="PS00028">
    <property type="entry name" value="ZINC_FINGER_C2H2_1"/>
    <property type="match status" value="1"/>
</dbReference>
<dbReference type="GO" id="GO:0008270">
    <property type="term" value="F:zinc ion binding"/>
    <property type="evidence" value="ECO:0007669"/>
    <property type="project" value="UniProtKB-KW"/>
</dbReference>
<dbReference type="Proteomes" id="UP001178507">
    <property type="component" value="Unassembled WGS sequence"/>
</dbReference>
<keyword evidence="4" id="KW-1185">Reference proteome</keyword>
<organism evidence="3 4">
    <name type="scientific">Effrenium voratum</name>
    <dbReference type="NCBI Taxonomy" id="2562239"/>
    <lineage>
        <taxon>Eukaryota</taxon>
        <taxon>Sar</taxon>
        <taxon>Alveolata</taxon>
        <taxon>Dinophyceae</taxon>
        <taxon>Suessiales</taxon>
        <taxon>Symbiodiniaceae</taxon>
        <taxon>Effrenium</taxon>
    </lineage>
</organism>
<protein>
    <recommendedName>
        <fullName evidence="2">C2H2-type domain-containing protein</fullName>
    </recommendedName>
</protein>
<dbReference type="InterPro" id="IPR013087">
    <property type="entry name" value="Znf_C2H2_type"/>
</dbReference>
<comment type="caution">
    <text evidence="3">The sequence shown here is derived from an EMBL/GenBank/DDBJ whole genome shotgun (WGS) entry which is preliminary data.</text>
</comment>